<keyword evidence="7 15" id="KW-0547">Nucleotide-binding</keyword>
<dbReference type="PANTHER" id="PTHR23076">
    <property type="entry name" value="METALLOPROTEASE M41 FTSH"/>
    <property type="match status" value="1"/>
</dbReference>
<dbReference type="InterPro" id="IPR027417">
    <property type="entry name" value="P-loop_NTPase"/>
</dbReference>
<evidence type="ECO:0000256" key="3">
    <source>
        <dbReference type="ARBA" id="ARBA00022475"/>
    </source>
</evidence>
<feature type="binding site" evidence="15">
    <location>
        <begin position="194"/>
        <end position="201"/>
    </location>
    <ligand>
        <name>ATP</name>
        <dbReference type="ChEBI" id="CHEBI:30616"/>
    </ligand>
</feature>
<dbReference type="InterPro" id="IPR037219">
    <property type="entry name" value="Peptidase_M41-like"/>
</dbReference>
<evidence type="ECO:0000256" key="1">
    <source>
        <dbReference type="ARBA" id="ARBA00004370"/>
    </source>
</evidence>
<dbReference type="GeneID" id="84610649"/>
<name>A0AA41WL74_9GAMM</name>
<evidence type="ECO:0000256" key="5">
    <source>
        <dbReference type="ARBA" id="ARBA00022692"/>
    </source>
</evidence>
<dbReference type="PANTHER" id="PTHR23076:SF97">
    <property type="entry name" value="ATP-DEPENDENT ZINC METALLOPROTEASE YME1L1"/>
    <property type="match status" value="1"/>
</dbReference>
<feature type="region of interest" description="Disordered" evidence="17">
    <location>
        <begin position="601"/>
        <end position="636"/>
    </location>
</feature>
<comment type="caution">
    <text evidence="19">The sequence shown here is derived from an EMBL/GenBank/DDBJ whole genome shotgun (WGS) entry which is preliminary data.</text>
</comment>
<dbReference type="Proteomes" id="UP001165292">
    <property type="component" value="Unassembled WGS sequence"/>
</dbReference>
<dbReference type="GO" id="GO:0016887">
    <property type="term" value="F:ATP hydrolysis activity"/>
    <property type="evidence" value="ECO:0007669"/>
    <property type="project" value="UniProtKB-UniRule"/>
</dbReference>
<comment type="similarity">
    <text evidence="14 15">In the central section; belongs to the AAA ATPase family.</text>
</comment>
<dbReference type="CDD" id="cd19501">
    <property type="entry name" value="RecA-like_FtsH"/>
    <property type="match status" value="1"/>
</dbReference>
<comment type="subcellular location">
    <subcellularLocation>
        <location evidence="15">Cell membrane</location>
        <topology evidence="15">Multi-pass membrane protein</topology>
        <orientation evidence="15">Cytoplasmic side</orientation>
    </subcellularLocation>
    <subcellularLocation>
        <location evidence="1">Membrane</location>
    </subcellularLocation>
</comment>
<evidence type="ECO:0000256" key="10">
    <source>
        <dbReference type="ARBA" id="ARBA00022840"/>
    </source>
</evidence>
<evidence type="ECO:0000256" key="4">
    <source>
        <dbReference type="ARBA" id="ARBA00022670"/>
    </source>
</evidence>
<dbReference type="FunFam" id="1.10.8.60:FF:000001">
    <property type="entry name" value="ATP-dependent zinc metalloprotease FtsH"/>
    <property type="match status" value="1"/>
</dbReference>
<reference evidence="19" key="2">
    <citation type="submission" date="2022-06" db="EMBL/GenBank/DDBJ databases">
        <title>Detection of beta-lactamases in bacteria of animal origin.</title>
        <authorList>
            <person name="Mlynarcik P."/>
            <person name="Zdarska V."/>
            <person name="Chudobova H."/>
            <person name="Prochazkova P."/>
            <person name="Hricova K."/>
            <person name="Mezerova K."/>
            <person name="Bardon J."/>
            <person name="Dolejska M."/>
            <person name="Sukkar I."/>
            <person name="Kolar M."/>
        </authorList>
    </citation>
    <scope>NUCLEOTIDE SEQUENCE</scope>
    <source>
        <strain evidence="19">S 300-3</strain>
    </source>
</reference>
<keyword evidence="10 15" id="KW-0067">ATP-binding</keyword>
<comment type="function">
    <text evidence="15">Acts as a processive, ATP-dependent zinc metallopeptidase for both cytoplasmic and membrane proteins. Plays a role in the quality control of integral membrane proteins.</text>
</comment>
<comment type="similarity">
    <text evidence="16">Belongs to the AAA ATPase family.</text>
</comment>
<keyword evidence="21" id="KW-1185">Reference proteome</keyword>
<feature type="binding site" evidence="15">
    <location>
        <position position="416"/>
    </location>
    <ligand>
        <name>Zn(2+)</name>
        <dbReference type="ChEBI" id="CHEBI:29105"/>
        <note>catalytic</note>
    </ligand>
</feature>
<evidence type="ECO:0000256" key="12">
    <source>
        <dbReference type="ARBA" id="ARBA00023049"/>
    </source>
</evidence>
<dbReference type="SMART" id="SM00382">
    <property type="entry name" value="AAA"/>
    <property type="match status" value="1"/>
</dbReference>
<dbReference type="GO" id="GO:0005524">
    <property type="term" value="F:ATP binding"/>
    <property type="evidence" value="ECO:0007669"/>
    <property type="project" value="UniProtKB-UniRule"/>
</dbReference>
<dbReference type="InterPro" id="IPR003960">
    <property type="entry name" value="ATPase_AAA_CS"/>
</dbReference>
<feature type="domain" description="AAA+ ATPase" evidence="18">
    <location>
        <begin position="186"/>
        <end position="325"/>
    </location>
</feature>
<keyword evidence="9 15" id="KW-0862">Zinc</keyword>
<accession>A0AA41WL74</accession>
<dbReference type="FunFam" id="1.20.58.760:FF:000001">
    <property type="entry name" value="ATP-dependent zinc metalloprotease FtsH"/>
    <property type="match status" value="1"/>
</dbReference>
<reference evidence="20 21" key="1">
    <citation type="submission" date="2018-10" db="EMBL/GenBank/DDBJ databases">
        <title>Pseudomonas sp. GL14 genome.</title>
        <authorList>
            <person name="Peng J."/>
            <person name="Liu Z.-P."/>
        </authorList>
    </citation>
    <scope>NUCLEOTIDE SEQUENCE [LARGE SCALE GENOMIC DNA]</scope>
    <source>
        <strain evidence="20 21">GL14</strain>
    </source>
</reference>
<proteinExistence type="inferred from homology"/>
<keyword evidence="6 15" id="KW-0479">Metal-binding</keyword>
<dbReference type="Gene3D" id="1.20.58.760">
    <property type="entry name" value="Peptidase M41"/>
    <property type="match status" value="1"/>
</dbReference>
<evidence type="ECO:0000256" key="16">
    <source>
        <dbReference type="RuleBase" id="RU003651"/>
    </source>
</evidence>
<comment type="caution">
    <text evidence="15">Lacks conserved residue(s) required for the propagation of feature annotation.</text>
</comment>
<keyword evidence="11 15" id="KW-1133">Transmembrane helix</keyword>
<feature type="binding site" evidence="15">
    <location>
        <position position="420"/>
    </location>
    <ligand>
        <name>Zn(2+)</name>
        <dbReference type="ChEBI" id="CHEBI:29105"/>
        <note>catalytic</note>
    </ligand>
</feature>
<dbReference type="PROSITE" id="PS00674">
    <property type="entry name" value="AAA"/>
    <property type="match status" value="1"/>
</dbReference>
<organism evidence="19 22">
    <name type="scientific">Stutzerimonas nitrititolerans</name>
    <dbReference type="NCBI Taxonomy" id="2482751"/>
    <lineage>
        <taxon>Bacteria</taxon>
        <taxon>Pseudomonadati</taxon>
        <taxon>Pseudomonadota</taxon>
        <taxon>Gammaproteobacteria</taxon>
        <taxon>Pseudomonadales</taxon>
        <taxon>Pseudomonadaceae</taxon>
        <taxon>Stutzerimonas</taxon>
    </lineage>
</organism>
<dbReference type="InterPro" id="IPR005936">
    <property type="entry name" value="FtsH"/>
</dbReference>
<dbReference type="GO" id="GO:0008270">
    <property type="term" value="F:zinc ion binding"/>
    <property type="evidence" value="ECO:0007669"/>
    <property type="project" value="UniProtKB-UniRule"/>
</dbReference>
<evidence type="ECO:0000256" key="11">
    <source>
        <dbReference type="ARBA" id="ARBA00022989"/>
    </source>
</evidence>
<dbReference type="HAMAP" id="MF_01458">
    <property type="entry name" value="FtsH"/>
    <property type="match status" value="1"/>
</dbReference>
<dbReference type="AlphaFoldDB" id="A0AA41WL74"/>
<keyword evidence="5 15" id="KW-0812">Transmembrane</keyword>
<dbReference type="InterPro" id="IPR000642">
    <property type="entry name" value="Peptidase_M41"/>
</dbReference>
<dbReference type="EC" id="3.4.24.-" evidence="15"/>
<evidence type="ECO:0000313" key="21">
    <source>
        <dbReference type="Proteomes" id="UP000269134"/>
    </source>
</evidence>
<comment type="subunit">
    <text evidence="15">Homohexamer.</text>
</comment>
<dbReference type="Proteomes" id="UP000269134">
    <property type="component" value="Unassembled WGS sequence"/>
</dbReference>
<feature type="binding site" evidence="15">
    <location>
        <position position="494"/>
    </location>
    <ligand>
        <name>Zn(2+)</name>
        <dbReference type="ChEBI" id="CHEBI:29105"/>
        <note>catalytic</note>
    </ligand>
</feature>
<keyword evidence="3 15" id="KW-1003">Cell membrane</keyword>
<evidence type="ECO:0000256" key="17">
    <source>
        <dbReference type="SAM" id="MobiDB-lite"/>
    </source>
</evidence>
<dbReference type="Pfam" id="PF17862">
    <property type="entry name" value="AAA_lid_3"/>
    <property type="match status" value="1"/>
</dbReference>
<dbReference type="GO" id="GO:0006508">
    <property type="term" value="P:proteolysis"/>
    <property type="evidence" value="ECO:0007669"/>
    <property type="project" value="UniProtKB-KW"/>
</dbReference>
<evidence type="ECO:0000313" key="19">
    <source>
        <dbReference type="EMBL" id="MCO7544583.1"/>
    </source>
</evidence>
<evidence type="ECO:0000256" key="14">
    <source>
        <dbReference type="ARBA" id="ARBA00061570"/>
    </source>
</evidence>
<protein>
    <recommendedName>
        <fullName evidence="15">ATP-dependent zinc metalloprotease FtsH</fullName>
        <ecNumber evidence="15">3.4.24.-</ecNumber>
    </recommendedName>
</protein>
<feature type="transmembrane region" description="Helical" evidence="15">
    <location>
        <begin position="98"/>
        <end position="120"/>
    </location>
</feature>
<dbReference type="InterPro" id="IPR003593">
    <property type="entry name" value="AAA+_ATPase"/>
</dbReference>
<dbReference type="NCBIfam" id="TIGR01241">
    <property type="entry name" value="FtsH_fam"/>
    <property type="match status" value="1"/>
</dbReference>
<dbReference type="GO" id="GO:0005886">
    <property type="term" value="C:plasma membrane"/>
    <property type="evidence" value="ECO:0007669"/>
    <property type="project" value="UniProtKB-SubCell"/>
</dbReference>
<evidence type="ECO:0000256" key="7">
    <source>
        <dbReference type="ARBA" id="ARBA00022741"/>
    </source>
</evidence>
<keyword evidence="13 15" id="KW-0472">Membrane</keyword>
<dbReference type="InterPro" id="IPR041569">
    <property type="entry name" value="AAA_lid_3"/>
</dbReference>
<dbReference type="EMBL" id="JAMYBS010000006">
    <property type="protein sequence ID" value="MCO7544583.1"/>
    <property type="molecule type" value="Genomic_DNA"/>
</dbReference>
<dbReference type="Pfam" id="PF06480">
    <property type="entry name" value="FtsH_ext"/>
    <property type="match status" value="1"/>
</dbReference>
<sequence length="636" mass="69303">MAKNLILWLIIAAVLVTVMNNFSSPTEPQTLNYSQFLEQVKEGRVERVTVDGYVIIGKRSDGETFKTIRPAIQDNGLIGDLINNNVLIEGKQPEQQSIWTQLLVASFPILVIIAVFMFFMRQMQGGAGGKGGPMSFGKSKARLLSEDQVKTTFADVAGCDEAKEEVTELVEFLRDPGKFQRLGGRIPRGVLMVGSPGTGKTLLAKAVAGEAKVPFFTISGSDFVEMFVGVGASRVRDMFEQAKKHAPCIIFIDEIDAVGRHRGAGLGGGHDEREQTLNQLLVEMDGFEMNDGIIVIAATNRPDVLDPALLRPGRFDRQVVVGLPDIRGREQILKVHMRKVPLGDSVEPALIARGTPGFSGADLANLVNEASLFAARAGKRIVEMKEFELAKDKIMMGAERKSMVMSEKEKLNTAYHEAGHAIVGRVVPEHDPVYKVSIIPRGRALGVTMFLPEEDRYSLSKRALISQICSLFGGRIAEEMTLGFEGVTTGASNDIQRATQLARNMVTKWGLSEKLGPLMYAEEEGEVFLGRSAGSQHANVSGETARMIDEEVRSIIDQCYGTAKQILADNRDKLDVMAEALMKYETIDAAQIDDIMAGRIPREPRDWEGGSGAPGAPVQPEGERPDTPIGGPAAEH</sequence>
<evidence type="ECO:0000256" key="9">
    <source>
        <dbReference type="ARBA" id="ARBA00022833"/>
    </source>
</evidence>
<comment type="similarity">
    <text evidence="2 15">In the C-terminal section; belongs to the peptidase M41 family.</text>
</comment>
<dbReference type="RefSeq" id="WP_058076206.1">
    <property type="nucleotide sequence ID" value="NZ_DALYPK010000001.1"/>
</dbReference>
<keyword evidence="12 15" id="KW-0482">Metalloprotease</keyword>
<dbReference type="FunFam" id="3.40.50.300:FF:000001">
    <property type="entry name" value="ATP-dependent zinc metalloprotease FtsH"/>
    <property type="match status" value="1"/>
</dbReference>
<dbReference type="Gene3D" id="3.40.50.300">
    <property type="entry name" value="P-loop containing nucleotide triphosphate hydrolases"/>
    <property type="match status" value="1"/>
</dbReference>
<feature type="active site" evidence="15">
    <location>
        <position position="417"/>
    </location>
</feature>
<dbReference type="InterPro" id="IPR011546">
    <property type="entry name" value="Pept_M41_FtsH_extracell"/>
</dbReference>
<evidence type="ECO:0000256" key="15">
    <source>
        <dbReference type="HAMAP-Rule" id="MF_01458"/>
    </source>
</evidence>
<evidence type="ECO:0000256" key="13">
    <source>
        <dbReference type="ARBA" id="ARBA00023136"/>
    </source>
</evidence>
<dbReference type="SUPFAM" id="SSF140990">
    <property type="entry name" value="FtsH protease domain-like"/>
    <property type="match status" value="1"/>
</dbReference>
<dbReference type="SUPFAM" id="SSF52540">
    <property type="entry name" value="P-loop containing nucleoside triphosphate hydrolases"/>
    <property type="match status" value="1"/>
</dbReference>
<evidence type="ECO:0000313" key="22">
    <source>
        <dbReference type="Proteomes" id="UP001165292"/>
    </source>
</evidence>
<dbReference type="Gene3D" id="3.30.720.210">
    <property type="match status" value="1"/>
</dbReference>
<evidence type="ECO:0000256" key="2">
    <source>
        <dbReference type="ARBA" id="ARBA00010044"/>
    </source>
</evidence>
<dbReference type="EMBL" id="RFFL01000013">
    <property type="protein sequence ID" value="RMH98899.1"/>
    <property type="molecule type" value="Genomic_DNA"/>
</dbReference>
<evidence type="ECO:0000313" key="20">
    <source>
        <dbReference type="EMBL" id="RMH98899.1"/>
    </source>
</evidence>
<evidence type="ECO:0000259" key="18">
    <source>
        <dbReference type="SMART" id="SM00382"/>
    </source>
</evidence>
<dbReference type="Pfam" id="PF01434">
    <property type="entry name" value="Peptidase_M41"/>
    <property type="match status" value="1"/>
</dbReference>
<comment type="cofactor">
    <cofactor evidence="15">
        <name>Zn(2+)</name>
        <dbReference type="ChEBI" id="CHEBI:29105"/>
    </cofactor>
    <text evidence="15">Binds 1 zinc ion per subunit.</text>
</comment>
<dbReference type="Gene3D" id="1.10.8.60">
    <property type="match status" value="1"/>
</dbReference>
<dbReference type="GO" id="GO:0004222">
    <property type="term" value="F:metalloendopeptidase activity"/>
    <property type="evidence" value="ECO:0007669"/>
    <property type="project" value="InterPro"/>
</dbReference>
<evidence type="ECO:0000256" key="6">
    <source>
        <dbReference type="ARBA" id="ARBA00022723"/>
    </source>
</evidence>
<dbReference type="Pfam" id="PF00004">
    <property type="entry name" value="AAA"/>
    <property type="match status" value="1"/>
</dbReference>
<keyword evidence="4 15" id="KW-0645">Protease</keyword>
<gene>
    <name evidence="15 19" type="primary">ftsH</name>
    <name evidence="20" type="synonym">hflB</name>
    <name evidence="20" type="ORF">EA795_16530</name>
    <name evidence="19" type="ORF">NJF43_07415</name>
</gene>
<keyword evidence="8 15" id="KW-0378">Hydrolase</keyword>
<dbReference type="GO" id="GO:0004176">
    <property type="term" value="F:ATP-dependent peptidase activity"/>
    <property type="evidence" value="ECO:0007669"/>
    <property type="project" value="InterPro"/>
</dbReference>
<evidence type="ECO:0000256" key="8">
    <source>
        <dbReference type="ARBA" id="ARBA00022801"/>
    </source>
</evidence>
<dbReference type="GO" id="GO:0030163">
    <property type="term" value="P:protein catabolic process"/>
    <property type="evidence" value="ECO:0007669"/>
    <property type="project" value="UniProtKB-UniRule"/>
</dbReference>
<dbReference type="InterPro" id="IPR003959">
    <property type="entry name" value="ATPase_AAA_core"/>
</dbReference>